<feature type="transmembrane region" description="Helical" evidence="1">
    <location>
        <begin position="35"/>
        <end position="53"/>
    </location>
</feature>
<organism evidence="2 3">
    <name type="scientific">Jimgerdemannia flammicorona</name>
    <dbReference type="NCBI Taxonomy" id="994334"/>
    <lineage>
        <taxon>Eukaryota</taxon>
        <taxon>Fungi</taxon>
        <taxon>Fungi incertae sedis</taxon>
        <taxon>Mucoromycota</taxon>
        <taxon>Mucoromycotina</taxon>
        <taxon>Endogonomycetes</taxon>
        <taxon>Endogonales</taxon>
        <taxon>Endogonaceae</taxon>
        <taxon>Jimgerdemannia</taxon>
    </lineage>
</organism>
<evidence type="ECO:0000313" key="3">
    <source>
        <dbReference type="Proteomes" id="UP000274822"/>
    </source>
</evidence>
<keyword evidence="1" id="KW-0812">Transmembrane</keyword>
<dbReference type="AlphaFoldDB" id="A0A433QH76"/>
<protein>
    <submittedName>
        <fullName evidence="2">Uncharacterized protein</fullName>
    </submittedName>
</protein>
<comment type="caution">
    <text evidence="2">The sequence shown here is derived from an EMBL/GenBank/DDBJ whole genome shotgun (WGS) entry which is preliminary data.</text>
</comment>
<evidence type="ECO:0000256" key="1">
    <source>
        <dbReference type="SAM" id="Phobius"/>
    </source>
</evidence>
<proteinExistence type="predicted"/>
<dbReference type="EMBL" id="RBNJ01005541">
    <property type="protein sequence ID" value="RUS29157.1"/>
    <property type="molecule type" value="Genomic_DNA"/>
</dbReference>
<gene>
    <name evidence="2" type="ORF">BC938DRAFT_480979</name>
</gene>
<keyword evidence="3" id="KW-1185">Reference proteome</keyword>
<accession>A0A433QH76</accession>
<sequence length="111" mass="12538">MLATLTPTLPMEFLRSSVRSFTPTALLDLLCAQPVSTIIAVGFVLLAGYQFFANRLELGKPQKFLNIPRLPGFQYLLAMINGQSYVERYELARDILEHHGILRVPHKPELV</sequence>
<reference evidence="2 3" key="1">
    <citation type="journal article" date="2018" name="New Phytol.">
        <title>Phylogenomics of Endogonaceae and evolution of mycorrhizas within Mucoromycota.</title>
        <authorList>
            <person name="Chang Y."/>
            <person name="Desiro A."/>
            <person name="Na H."/>
            <person name="Sandor L."/>
            <person name="Lipzen A."/>
            <person name="Clum A."/>
            <person name="Barry K."/>
            <person name="Grigoriev I.V."/>
            <person name="Martin F.M."/>
            <person name="Stajich J.E."/>
            <person name="Smith M.E."/>
            <person name="Bonito G."/>
            <person name="Spatafora J.W."/>
        </authorList>
    </citation>
    <scope>NUCLEOTIDE SEQUENCE [LARGE SCALE GENOMIC DNA]</scope>
    <source>
        <strain evidence="2 3">AD002</strain>
    </source>
</reference>
<keyword evidence="1" id="KW-1133">Transmembrane helix</keyword>
<keyword evidence="1" id="KW-0472">Membrane</keyword>
<name>A0A433QH76_9FUNG</name>
<dbReference type="Proteomes" id="UP000274822">
    <property type="component" value="Unassembled WGS sequence"/>
</dbReference>
<evidence type="ECO:0000313" key="2">
    <source>
        <dbReference type="EMBL" id="RUS29157.1"/>
    </source>
</evidence>